<dbReference type="NCBIfam" id="NF033739">
    <property type="entry name" value="intramemb_PrsW"/>
    <property type="match status" value="1"/>
</dbReference>
<feature type="transmembrane region" description="Helical" evidence="12">
    <location>
        <begin position="162"/>
        <end position="181"/>
    </location>
</feature>
<dbReference type="PANTHER" id="PTHR36844:SF1">
    <property type="entry name" value="PROTEASE PRSW"/>
    <property type="match status" value="1"/>
</dbReference>
<protein>
    <recommendedName>
        <fullName evidence="3 11">Protease PrsW</fullName>
        <ecNumber evidence="11">3.4.-.-</ecNumber>
    </recommendedName>
    <alternativeName>
        <fullName evidence="10 11">Protease responsible for activating sigma-W</fullName>
    </alternativeName>
</protein>
<comment type="similarity">
    <text evidence="2 11">Belongs to the protease PrsW family.</text>
</comment>
<dbReference type="RefSeq" id="WP_071309009.1">
    <property type="nucleotide sequence ID" value="NZ_MLQR01000016.1"/>
</dbReference>
<organism evidence="13 14">
    <name type="scientific">Anaerobacillus alkalilacustris</name>
    <dbReference type="NCBI Taxonomy" id="393763"/>
    <lineage>
        <taxon>Bacteria</taxon>
        <taxon>Bacillati</taxon>
        <taxon>Bacillota</taxon>
        <taxon>Bacilli</taxon>
        <taxon>Bacillales</taxon>
        <taxon>Bacillaceae</taxon>
        <taxon>Anaerobacillus</taxon>
    </lineage>
</organism>
<comment type="caution">
    <text evidence="13">The sequence shown here is derived from an EMBL/GenBank/DDBJ whole genome shotgun (WGS) entry which is preliminary data.</text>
</comment>
<evidence type="ECO:0000256" key="5">
    <source>
        <dbReference type="ARBA" id="ARBA00022670"/>
    </source>
</evidence>
<dbReference type="OrthoDB" id="5504276at2"/>
<comment type="subcellular location">
    <subcellularLocation>
        <location evidence="1">Cell membrane</location>
        <topology evidence="1">Multi-pass membrane protein</topology>
    </subcellularLocation>
</comment>
<dbReference type="AlphaFoldDB" id="A0A1S2LQQ5"/>
<keyword evidence="4 11" id="KW-1003">Cell membrane</keyword>
<dbReference type="InterPro" id="IPR023596">
    <property type="entry name" value="Peptidase_PrsW_arch/bac"/>
</dbReference>
<evidence type="ECO:0000256" key="8">
    <source>
        <dbReference type="ARBA" id="ARBA00022989"/>
    </source>
</evidence>
<dbReference type="PIRSF" id="PIRSF016933">
    <property type="entry name" value="PrsW"/>
    <property type="match status" value="1"/>
</dbReference>
<keyword evidence="5 11" id="KW-0645">Protease</keyword>
<keyword evidence="7 11" id="KW-0378">Hydrolase</keyword>
<evidence type="ECO:0000256" key="6">
    <source>
        <dbReference type="ARBA" id="ARBA00022692"/>
    </source>
</evidence>
<evidence type="ECO:0000256" key="3">
    <source>
        <dbReference type="ARBA" id="ARBA00018997"/>
    </source>
</evidence>
<dbReference type="Pfam" id="PF13367">
    <property type="entry name" value="PrsW-protease"/>
    <property type="match status" value="1"/>
</dbReference>
<feature type="transmembrane region" description="Helical" evidence="12">
    <location>
        <begin position="187"/>
        <end position="204"/>
    </location>
</feature>
<feature type="transmembrane region" description="Helical" evidence="12">
    <location>
        <begin position="127"/>
        <end position="150"/>
    </location>
</feature>
<dbReference type="GO" id="GO:0008233">
    <property type="term" value="F:peptidase activity"/>
    <property type="evidence" value="ECO:0007669"/>
    <property type="project" value="UniProtKB-KW"/>
</dbReference>
<keyword evidence="6 12" id="KW-0812">Transmembrane</keyword>
<accession>A0A1S2LQQ5</accession>
<feature type="transmembrane region" description="Helical" evidence="12">
    <location>
        <begin position="33"/>
        <end position="54"/>
    </location>
</feature>
<evidence type="ECO:0000256" key="1">
    <source>
        <dbReference type="ARBA" id="ARBA00004651"/>
    </source>
</evidence>
<keyword evidence="14" id="KW-1185">Reference proteome</keyword>
<dbReference type="EC" id="3.4.-.-" evidence="11"/>
<dbReference type="InterPro" id="IPR026898">
    <property type="entry name" value="PrsW"/>
</dbReference>
<dbReference type="GO" id="GO:0006508">
    <property type="term" value="P:proteolysis"/>
    <property type="evidence" value="ECO:0007669"/>
    <property type="project" value="UniProtKB-KW"/>
</dbReference>
<gene>
    <name evidence="13" type="ORF">BKP37_07645</name>
</gene>
<keyword evidence="9 11" id="KW-0472">Membrane</keyword>
<name>A0A1S2LQQ5_9BACI</name>
<evidence type="ECO:0000256" key="9">
    <source>
        <dbReference type="ARBA" id="ARBA00023136"/>
    </source>
</evidence>
<evidence type="ECO:0000256" key="10">
    <source>
        <dbReference type="ARBA" id="ARBA00030345"/>
    </source>
</evidence>
<feature type="transmembrane region" description="Helical" evidence="12">
    <location>
        <begin position="60"/>
        <end position="87"/>
    </location>
</feature>
<dbReference type="GO" id="GO:0005886">
    <property type="term" value="C:plasma membrane"/>
    <property type="evidence" value="ECO:0007669"/>
    <property type="project" value="UniProtKB-SubCell"/>
</dbReference>
<evidence type="ECO:0000256" key="2">
    <source>
        <dbReference type="ARBA" id="ARBA00009165"/>
    </source>
</evidence>
<reference evidence="13 14" key="1">
    <citation type="submission" date="2016-10" db="EMBL/GenBank/DDBJ databases">
        <title>Draft genome sequences of four alkaliphilic bacteria belonging to the Anaerobacillus genus.</title>
        <authorList>
            <person name="Bassil N.M."/>
            <person name="Lloyd J.R."/>
        </authorList>
    </citation>
    <scope>NUCLEOTIDE SEQUENCE [LARGE SCALE GENOMIC DNA]</scope>
    <source>
        <strain evidence="13 14">DSM 18345</strain>
    </source>
</reference>
<feature type="transmembrane region" description="Helical" evidence="12">
    <location>
        <begin position="6"/>
        <end position="21"/>
    </location>
</feature>
<evidence type="ECO:0000256" key="11">
    <source>
        <dbReference type="PIRNR" id="PIRNR016933"/>
    </source>
</evidence>
<evidence type="ECO:0000256" key="12">
    <source>
        <dbReference type="SAM" id="Phobius"/>
    </source>
</evidence>
<evidence type="ECO:0000256" key="4">
    <source>
        <dbReference type="ARBA" id="ARBA00022475"/>
    </source>
</evidence>
<keyword evidence="8 12" id="KW-1133">Transmembrane helix</keyword>
<evidence type="ECO:0000313" key="14">
    <source>
        <dbReference type="Proteomes" id="UP000179524"/>
    </source>
</evidence>
<evidence type="ECO:0000313" key="13">
    <source>
        <dbReference type="EMBL" id="OIJ14841.1"/>
    </source>
</evidence>
<proteinExistence type="inferred from homology"/>
<dbReference type="EMBL" id="MLQR01000016">
    <property type="protein sequence ID" value="OIJ14841.1"/>
    <property type="molecule type" value="Genomic_DNA"/>
</dbReference>
<dbReference type="Proteomes" id="UP000179524">
    <property type="component" value="Unassembled WGS sequence"/>
</dbReference>
<comment type="function">
    <text evidence="11">Involved in the degradation of specific anti-sigma factors.</text>
</comment>
<sequence>MVSIIFASLAPSVALLCFFYLKDQYNSEPIGMVIRSFIYGVLIVFPVIVIQYAFQEEGLLLGPFLESFVLAALFEEFFKWFILYYIAYKHVQFNQHYDGIVYGVSVSLGFATMENVFYLLALGVEQAFFRALLPVSSHALFGVIMGYYLGKAKFSKKGKREKLKLLSFLIPWVLHGVFNYILHVQKYWIYFMLPFMFFLWYLALRKVKLANSKYFTNHSTEVKNI</sequence>
<dbReference type="PANTHER" id="PTHR36844">
    <property type="entry name" value="PROTEASE PRSW"/>
    <property type="match status" value="1"/>
</dbReference>
<evidence type="ECO:0000256" key="7">
    <source>
        <dbReference type="ARBA" id="ARBA00022801"/>
    </source>
</evidence>
<feature type="transmembrane region" description="Helical" evidence="12">
    <location>
        <begin position="99"/>
        <end position="121"/>
    </location>
</feature>